<dbReference type="Proteomes" id="UP001153148">
    <property type="component" value="Unassembled WGS sequence"/>
</dbReference>
<dbReference type="Gene3D" id="2.10.70.10">
    <property type="entry name" value="Complement Module, domain 1"/>
    <property type="match status" value="1"/>
</dbReference>
<keyword evidence="1" id="KW-1015">Disulfide bond</keyword>
<dbReference type="Pfam" id="PF00084">
    <property type="entry name" value="Sushi"/>
    <property type="match status" value="1"/>
</dbReference>
<dbReference type="SMART" id="SM00032">
    <property type="entry name" value="CCP"/>
    <property type="match status" value="1"/>
</dbReference>
<keyword evidence="2" id="KW-0768">Sushi</keyword>
<feature type="region of interest" description="Disordered" evidence="3">
    <location>
        <begin position="1"/>
        <end position="74"/>
    </location>
</feature>
<dbReference type="PROSITE" id="PS50923">
    <property type="entry name" value="SUSHI"/>
    <property type="match status" value="1"/>
</dbReference>
<evidence type="ECO:0000256" key="3">
    <source>
        <dbReference type="SAM" id="MobiDB-lite"/>
    </source>
</evidence>
<dbReference type="InterPro" id="IPR000436">
    <property type="entry name" value="Sushi_SCR_CCP_dom"/>
</dbReference>
<evidence type="ECO:0000313" key="6">
    <source>
        <dbReference type="Proteomes" id="UP001153148"/>
    </source>
</evidence>
<feature type="domain" description="Sushi" evidence="4">
    <location>
        <begin position="78"/>
        <end position="144"/>
    </location>
</feature>
<feature type="compositionally biased region" description="Basic residues" evidence="3">
    <location>
        <begin position="26"/>
        <end position="47"/>
    </location>
</feature>
<dbReference type="EMBL" id="CAJPIN010105482">
    <property type="protein sequence ID" value="CAG2068861.1"/>
    <property type="molecule type" value="Genomic_DNA"/>
</dbReference>
<protein>
    <recommendedName>
        <fullName evidence="4">Sushi domain-containing protein</fullName>
    </recommendedName>
</protein>
<feature type="non-terminal residue" evidence="5">
    <location>
        <position position="144"/>
    </location>
</feature>
<sequence length="144" mass="16341">QKQIQNRQQQHQQHNKKQVQQVTERRRNKTKHERKNGRKKIGGKVKVKRDARERNNEDYPKELEEMPPSTVAVVSDTGPCEVISTEPFIEVEVMKSGRDPNQTYSSGTLVKVTCGKGYGSNLGVNSTAKCVRGQWRPAKPQCAI</sequence>
<keyword evidence="6" id="KW-1185">Reference proteome</keyword>
<proteinExistence type="predicted"/>
<feature type="non-terminal residue" evidence="5">
    <location>
        <position position="1"/>
    </location>
</feature>
<comment type="caution">
    <text evidence="5">The sequence shown here is derived from an EMBL/GenBank/DDBJ whole genome shotgun (WGS) entry which is preliminary data.</text>
</comment>
<accession>A0ABN7PMC8</accession>
<name>A0ABN7PMC8_TIMPD</name>
<reference evidence="5" key="1">
    <citation type="submission" date="2021-03" db="EMBL/GenBank/DDBJ databases">
        <authorList>
            <person name="Tran Van P."/>
        </authorList>
    </citation>
    <scope>NUCLEOTIDE SEQUENCE</scope>
</reference>
<feature type="compositionally biased region" description="Low complexity" evidence="3">
    <location>
        <begin position="1"/>
        <end position="22"/>
    </location>
</feature>
<dbReference type="InterPro" id="IPR035976">
    <property type="entry name" value="Sushi/SCR/CCP_sf"/>
</dbReference>
<evidence type="ECO:0000256" key="2">
    <source>
        <dbReference type="PROSITE-ProRule" id="PRU00302"/>
    </source>
</evidence>
<gene>
    <name evidence="5" type="ORF">TPAB3V08_LOCUS15804</name>
</gene>
<evidence type="ECO:0000313" key="5">
    <source>
        <dbReference type="EMBL" id="CAG2068861.1"/>
    </source>
</evidence>
<evidence type="ECO:0000259" key="4">
    <source>
        <dbReference type="PROSITE" id="PS50923"/>
    </source>
</evidence>
<evidence type="ECO:0000256" key="1">
    <source>
        <dbReference type="ARBA" id="ARBA00023157"/>
    </source>
</evidence>
<feature type="compositionally biased region" description="Basic and acidic residues" evidence="3">
    <location>
        <begin position="48"/>
        <end position="64"/>
    </location>
</feature>
<comment type="caution">
    <text evidence="2">Lacks conserved residue(s) required for the propagation of feature annotation.</text>
</comment>
<organism evidence="5 6">
    <name type="scientific">Timema podura</name>
    <name type="common">Walking stick</name>
    <dbReference type="NCBI Taxonomy" id="61482"/>
    <lineage>
        <taxon>Eukaryota</taxon>
        <taxon>Metazoa</taxon>
        <taxon>Ecdysozoa</taxon>
        <taxon>Arthropoda</taxon>
        <taxon>Hexapoda</taxon>
        <taxon>Insecta</taxon>
        <taxon>Pterygota</taxon>
        <taxon>Neoptera</taxon>
        <taxon>Polyneoptera</taxon>
        <taxon>Phasmatodea</taxon>
        <taxon>Timematodea</taxon>
        <taxon>Timematoidea</taxon>
        <taxon>Timematidae</taxon>
        <taxon>Timema</taxon>
    </lineage>
</organism>
<dbReference type="SUPFAM" id="SSF57535">
    <property type="entry name" value="Complement control module/SCR domain"/>
    <property type="match status" value="1"/>
</dbReference>